<reference evidence="2 3" key="1">
    <citation type="journal article" date="2012" name="J. Bacteriol.">
        <title>Genome Sequence of the Halotolerant Bacterium Imtechella halotolerans K1T.</title>
        <authorList>
            <person name="Kumar S."/>
            <person name="Vikram S."/>
            <person name="Subramanian S."/>
            <person name="Raghava G.P."/>
            <person name="Pinnaka A.K."/>
        </authorList>
    </citation>
    <scope>NUCLEOTIDE SEQUENCE [LARGE SCALE GENOMIC DNA]</scope>
    <source>
        <strain evidence="2 3">K1</strain>
    </source>
</reference>
<keyword evidence="1" id="KW-1133">Transmembrane helix</keyword>
<proteinExistence type="predicted"/>
<evidence type="ECO:0000313" key="2">
    <source>
        <dbReference type="EMBL" id="EID76471.1"/>
    </source>
</evidence>
<dbReference type="RefSeq" id="WP_008236322.1">
    <property type="nucleotide sequence ID" value="NZ_AJJU01000002.1"/>
</dbReference>
<name>I0WJA5_9FLAO</name>
<protein>
    <recommendedName>
        <fullName evidence="4">F0F1-ATPase subunit</fullName>
    </recommendedName>
</protein>
<dbReference type="EMBL" id="AJJU01000002">
    <property type="protein sequence ID" value="EID76471.1"/>
    <property type="molecule type" value="Genomic_DNA"/>
</dbReference>
<sequence>MKLPQKKNKPNKFLALSGAALQMGAIIYLGNLLGVYLDSKFPNSDELYTKFVTLGAVILAILSIISQVTSLSKRE</sequence>
<keyword evidence="3" id="KW-1185">Reference proteome</keyword>
<evidence type="ECO:0000256" key="1">
    <source>
        <dbReference type="SAM" id="Phobius"/>
    </source>
</evidence>
<dbReference type="Pfam" id="PF09527">
    <property type="entry name" value="ATPase_gene1"/>
    <property type="match status" value="1"/>
</dbReference>
<feature type="transmembrane region" description="Helical" evidence="1">
    <location>
        <begin position="51"/>
        <end position="71"/>
    </location>
</feature>
<evidence type="ECO:0000313" key="3">
    <source>
        <dbReference type="Proteomes" id="UP000005938"/>
    </source>
</evidence>
<dbReference type="STRING" id="946077.W5A_00570"/>
<dbReference type="Proteomes" id="UP000005938">
    <property type="component" value="Unassembled WGS sequence"/>
</dbReference>
<organism evidence="2 3">
    <name type="scientific">Imtechella halotolerans K1</name>
    <dbReference type="NCBI Taxonomy" id="946077"/>
    <lineage>
        <taxon>Bacteria</taxon>
        <taxon>Pseudomonadati</taxon>
        <taxon>Bacteroidota</taxon>
        <taxon>Flavobacteriia</taxon>
        <taxon>Flavobacteriales</taxon>
        <taxon>Flavobacteriaceae</taxon>
        <taxon>Imtechella</taxon>
    </lineage>
</organism>
<keyword evidence="1" id="KW-0472">Membrane</keyword>
<dbReference type="InterPro" id="IPR032820">
    <property type="entry name" value="ATPase_put"/>
</dbReference>
<accession>I0WJA5</accession>
<comment type="caution">
    <text evidence="2">The sequence shown here is derived from an EMBL/GenBank/DDBJ whole genome shotgun (WGS) entry which is preliminary data.</text>
</comment>
<gene>
    <name evidence="2" type="ORF">W5A_00570</name>
</gene>
<keyword evidence="1" id="KW-0812">Transmembrane</keyword>
<feature type="transmembrane region" description="Helical" evidence="1">
    <location>
        <begin position="12"/>
        <end position="31"/>
    </location>
</feature>
<evidence type="ECO:0008006" key="4">
    <source>
        <dbReference type="Google" id="ProtNLM"/>
    </source>
</evidence>
<dbReference type="AlphaFoldDB" id="I0WJA5"/>